<dbReference type="InterPro" id="IPR052701">
    <property type="entry name" value="GAG_Ulvan_Degrading_Sulfatases"/>
</dbReference>
<dbReference type="SUPFAM" id="SSF53649">
    <property type="entry name" value="Alkaline phosphatase-like"/>
    <property type="match status" value="1"/>
</dbReference>
<dbReference type="CDD" id="cd16143">
    <property type="entry name" value="ARS_like"/>
    <property type="match status" value="1"/>
</dbReference>
<dbReference type="Gene3D" id="3.30.1120.10">
    <property type="match status" value="1"/>
</dbReference>
<dbReference type="PANTHER" id="PTHR43751:SF7">
    <property type="entry name" value="ARYLSULPHATASE A"/>
    <property type="match status" value="1"/>
</dbReference>
<dbReference type="RefSeq" id="WP_345029592.1">
    <property type="nucleotide sequence ID" value="NZ_BAABEY010000024.1"/>
</dbReference>
<dbReference type="InterPro" id="IPR017850">
    <property type="entry name" value="Alkaline_phosphatase_core_sf"/>
</dbReference>
<dbReference type="Gene3D" id="3.40.720.10">
    <property type="entry name" value="Alkaline Phosphatase, subunit A"/>
    <property type="match status" value="1"/>
</dbReference>
<dbReference type="EMBL" id="BAABEY010000024">
    <property type="protein sequence ID" value="GAA4440746.1"/>
    <property type="molecule type" value="Genomic_DNA"/>
</dbReference>
<dbReference type="PROSITE" id="PS00149">
    <property type="entry name" value="SULFATASE_2"/>
    <property type="match status" value="1"/>
</dbReference>
<keyword evidence="5" id="KW-1185">Reference proteome</keyword>
<evidence type="ECO:0000256" key="2">
    <source>
        <dbReference type="ARBA" id="ARBA00022801"/>
    </source>
</evidence>
<evidence type="ECO:0000259" key="3">
    <source>
        <dbReference type="Pfam" id="PF00884"/>
    </source>
</evidence>
<dbReference type="InterPro" id="IPR000917">
    <property type="entry name" value="Sulfatase_N"/>
</dbReference>
<dbReference type="Pfam" id="PF00884">
    <property type="entry name" value="Sulfatase"/>
    <property type="match status" value="1"/>
</dbReference>
<keyword evidence="2" id="KW-0378">Hydrolase</keyword>
<sequence>MKAIINLSMLACLVACQASPKEKEDAPEKPNIIVINLDDLGYGDVGAYGATALKTPNFDRLARGGLRLTSGHATSSTCTPSRFALITGSYPWRNSEAKILPGTAPLIIDTTQATIASVLKDAGYRTGVVGKWHLGLGNGHVDWNKPISPGPNQLGFDYAYIMAATQDRVPTVYIENGLVAGLEPNDPIEVSYEKNFDGEPTALTNPEMLTMKWHHGHNQSVVNGVPRIGYMKGGKKALWKDTDMADHFLTKARNFVLSNKNQPFFLYYAMQQPHVPRTPHPRFAGTTGMGPRGDAIAEADWCVGELLKTLEEQKLLEKTLIIFTSDNGPVVNDGYYDDAVEKLGKHTPSGPLRGGKYSLYEAGTRVPFITYWKGTIQPGVSDALVSQVDLPASLAALAGTRFEGKDSRDLLDVFLGKSDKGRENLVLEASGRTALRQGNWVLIPPYKGQALNRHVNIELGNAPEYQLFNLDDDIGQRQNLAKENPEKVNEMVKTLESIQGKRAGDLPELELK</sequence>
<reference evidence="5" key="1">
    <citation type="journal article" date="2019" name="Int. J. Syst. Evol. Microbiol.">
        <title>The Global Catalogue of Microorganisms (GCM) 10K type strain sequencing project: providing services to taxonomists for standard genome sequencing and annotation.</title>
        <authorList>
            <consortium name="The Broad Institute Genomics Platform"/>
            <consortium name="The Broad Institute Genome Sequencing Center for Infectious Disease"/>
            <person name="Wu L."/>
            <person name="Ma J."/>
        </authorList>
    </citation>
    <scope>NUCLEOTIDE SEQUENCE [LARGE SCALE GENOMIC DNA]</scope>
    <source>
        <strain evidence="5">JCM 31920</strain>
    </source>
</reference>
<protein>
    <submittedName>
        <fullName evidence="4">Sulfatase-like hydrolase/transferase</fullName>
    </submittedName>
</protein>
<feature type="domain" description="Sulfatase N-terminal" evidence="3">
    <location>
        <begin position="30"/>
        <end position="399"/>
    </location>
</feature>
<dbReference type="Proteomes" id="UP001501508">
    <property type="component" value="Unassembled WGS sequence"/>
</dbReference>
<proteinExistence type="inferred from homology"/>
<dbReference type="InterPro" id="IPR024607">
    <property type="entry name" value="Sulfatase_CS"/>
</dbReference>
<organism evidence="4 5">
    <name type="scientific">Ravibacter arvi</name>
    <dbReference type="NCBI Taxonomy" id="2051041"/>
    <lineage>
        <taxon>Bacteria</taxon>
        <taxon>Pseudomonadati</taxon>
        <taxon>Bacteroidota</taxon>
        <taxon>Cytophagia</taxon>
        <taxon>Cytophagales</taxon>
        <taxon>Spirosomataceae</taxon>
        <taxon>Ravibacter</taxon>
    </lineage>
</organism>
<comment type="caution">
    <text evidence="4">The sequence shown here is derived from an EMBL/GenBank/DDBJ whole genome shotgun (WGS) entry which is preliminary data.</text>
</comment>
<accession>A0ABP8LYY7</accession>
<name>A0ABP8LYY7_9BACT</name>
<evidence type="ECO:0000256" key="1">
    <source>
        <dbReference type="ARBA" id="ARBA00008779"/>
    </source>
</evidence>
<evidence type="ECO:0000313" key="4">
    <source>
        <dbReference type="EMBL" id="GAA4440746.1"/>
    </source>
</evidence>
<dbReference type="PANTHER" id="PTHR43751">
    <property type="entry name" value="SULFATASE"/>
    <property type="match status" value="1"/>
</dbReference>
<comment type="similarity">
    <text evidence="1">Belongs to the sulfatase family.</text>
</comment>
<evidence type="ECO:0000313" key="5">
    <source>
        <dbReference type="Proteomes" id="UP001501508"/>
    </source>
</evidence>
<dbReference type="PROSITE" id="PS00523">
    <property type="entry name" value="SULFATASE_1"/>
    <property type="match status" value="1"/>
</dbReference>
<gene>
    <name evidence="4" type="ORF">GCM10023091_24820</name>
</gene>